<reference evidence="1 2" key="1">
    <citation type="submission" date="2020-04" db="EMBL/GenBank/DDBJ databases">
        <title>Massilia sp. nov., a cold adapted bacteria isolated from Arctic soil.</title>
        <authorList>
            <person name="Son J."/>
            <person name="Ka J.-O."/>
        </authorList>
    </citation>
    <scope>NUCLEOTIDE SEQUENCE [LARGE SCALE GENOMIC DNA]</scope>
    <source>
        <strain evidence="1 2">ML15P13</strain>
    </source>
</reference>
<gene>
    <name evidence="1" type="ORF">HGB41_00125</name>
</gene>
<accession>A0A7Y2NX77</accession>
<dbReference type="Proteomes" id="UP000533905">
    <property type="component" value="Unassembled WGS sequence"/>
</dbReference>
<dbReference type="EMBL" id="JABAIV010000001">
    <property type="protein sequence ID" value="NNG21417.1"/>
    <property type="molecule type" value="Genomic_DNA"/>
</dbReference>
<proteinExistence type="predicted"/>
<comment type="caution">
    <text evidence="1">The sequence shown here is derived from an EMBL/GenBank/DDBJ whole genome shotgun (WGS) entry which is preliminary data.</text>
</comment>
<sequence length="65" mass="7955">MPQRRRDEHTAVTAEYAFFLAETRGLRFALDYLDNCHIPRDILIRAIEEPTQRRRMERRRNPRND</sequence>
<evidence type="ECO:0000313" key="2">
    <source>
        <dbReference type="Proteomes" id="UP000533905"/>
    </source>
</evidence>
<keyword evidence="2" id="KW-1185">Reference proteome</keyword>
<dbReference type="AlphaFoldDB" id="A0A7Y2NX77"/>
<name>A0A7Y2NX77_9BURK</name>
<protein>
    <submittedName>
        <fullName evidence="1">Uncharacterized protein</fullName>
    </submittedName>
</protein>
<evidence type="ECO:0000313" key="1">
    <source>
        <dbReference type="EMBL" id="NNG21417.1"/>
    </source>
</evidence>
<organism evidence="1 2">
    <name type="scientific">Telluria aromaticivorans</name>
    <dbReference type="NCBI Taxonomy" id="2725995"/>
    <lineage>
        <taxon>Bacteria</taxon>
        <taxon>Pseudomonadati</taxon>
        <taxon>Pseudomonadota</taxon>
        <taxon>Betaproteobacteria</taxon>
        <taxon>Burkholderiales</taxon>
        <taxon>Oxalobacteraceae</taxon>
        <taxon>Telluria group</taxon>
        <taxon>Telluria</taxon>
    </lineage>
</organism>
<dbReference type="RefSeq" id="WP_171079823.1">
    <property type="nucleotide sequence ID" value="NZ_JABAIV010000001.1"/>
</dbReference>